<proteinExistence type="predicted"/>
<dbReference type="Pfam" id="PF04972">
    <property type="entry name" value="BON"/>
    <property type="match status" value="1"/>
</dbReference>
<dbReference type="PROSITE" id="PS50914">
    <property type="entry name" value="BON"/>
    <property type="match status" value="1"/>
</dbReference>
<gene>
    <name evidence="3" type="ORF">HNQ66_001542</name>
</gene>
<feature type="domain" description="BON" evidence="2">
    <location>
        <begin position="105"/>
        <end position="174"/>
    </location>
</feature>
<protein>
    <recommendedName>
        <fullName evidence="2">BON domain-containing protein</fullName>
    </recommendedName>
</protein>
<comment type="caution">
    <text evidence="3">The sequence shown here is derived from an EMBL/GenBank/DDBJ whole genome shotgun (WGS) entry which is preliminary data.</text>
</comment>
<evidence type="ECO:0000256" key="1">
    <source>
        <dbReference type="SAM" id="MobiDB-lite"/>
    </source>
</evidence>
<sequence length="185" mass="20279">MAALIGSIHTAKGTSDEVEKAMNDRKQGSREEDFRDYEERDTRDGWPYSDSDGDRKAGENASYGAPGANFDVRDNKGVEVTADPELRDVDGAPLPFFDGSEDVIADDDLEERITQALENDPRVDLALLEITIRDGVVELDGSVDGEEDRRHLIALLRGVKGLRGLKAEGLLARGVDSHLPRDADE</sequence>
<dbReference type="RefSeq" id="WP_184142551.1">
    <property type="nucleotide sequence ID" value="NZ_JACHIK010000004.1"/>
</dbReference>
<keyword evidence="4" id="KW-1185">Reference proteome</keyword>
<evidence type="ECO:0000313" key="3">
    <source>
        <dbReference type="EMBL" id="MBB5042146.1"/>
    </source>
</evidence>
<feature type="compositionally biased region" description="Basic and acidic residues" evidence="1">
    <location>
        <begin position="14"/>
        <end position="44"/>
    </location>
</feature>
<feature type="region of interest" description="Disordered" evidence="1">
    <location>
        <begin position="1"/>
        <end position="75"/>
    </location>
</feature>
<dbReference type="Proteomes" id="UP000535406">
    <property type="component" value="Unassembled WGS sequence"/>
</dbReference>
<organism evidence="3 4">
    <name type="scientific">Shinella fusca</name>
    <dbReference type="NCBI Taxonomy" id="544480"/>
    <lineage>
        <taxon>Bacteria</taxon>
        <taxon>Pseudomonadati</taxon>
        <taxon>Pseudomonadota</taxon>
        <taxon>Alphaproteobacteria</taxon>
        <taxon>Hyphomicrobiales</taxon>
        <taxon>Rhizobiaceae</taxon>
        <taxon>Shinella</taxon>
    </lineage>
</organism>
<dbReference type="AlphaFoldDB" id="A0A7W7YTN8"/>
<reference evidence="3 4" key="1">
    <citation type="submission" date="2020-08" db="EMBL/GenBank/DDBJ databases">
        <title>Genomic Encyclopedia of Type Strains, Phase IV (KMG-IV): sequencing the most valuable type-strain genomes for metagenomic binning, comparative biology and taxonomic classification.</title>
        <authorList>
            <person name="Goeker M."/>
        </authorList>
    </citation>
    <scope>NUCLEOTIDE SEQUENCE [LARGE SCALE GENOMIC DNA]</scope>
    <source>
        <strain evidence="3 4">DSM 21319</strain>
    </source>
</reference>
<dbReference type="InterPro" id="IPR007055">
    <property type="entry name" value="BON_dom"/>
</dbReference>
<evidence type="ECO:0000259" key="2">
    <source>
        <dbReference type="PROSITE" id="PS50914"/>
    </source>
</evidence>
<evidence type="ECO:0000313" key="4">
    <source>
        <dbReference type="Proteomes" id="UP000535406"/>
    </source>
</evidence>
<dbReference type="EMBL" id="JACHIK010000004">
    <property type="protein sequence ID" value="MBB5042146.1"/>
    <property type="molecule type" value="Genomic_DNA"/>
</dbReference>
<name>A0A7W7YTN8_9HYPH</name>
<accession>A0A7W7YTN8</accession>